<dbReference type="AlphaFoldDB" id="A0A914YVB6"/>
<feature type="compositionally biased region" description="Basic and acidic residues" evidence="1">
    <location>
        <begin position="39"/>
        <end position="53"/>
    </location>
</feature>
<name>A0A914YVB6_9BILA</name>
<feature type="region of interest" description="Disordered" evidence="1">
    <location>
        <begin position="1"/>
        <end position="73"/>
    </location>
</feature>
<proteinExistence type="predicted"/>
<dbReference type="WBParaSite" id="PSU_v2.g21448.t1">
    <property type="protein sequence ID" value="PSU_v2.g21448.t1"/>
    <property type="gene ID" value="PSU_v2.g21448"/>
</dbReference>
<evidence type="ECO:0000313" key="3">
    <source>
        <dbReference type="WBParaSite" id="PSU_v2.g21448.t1"/>
    </source>
</evidence>
<evidence type="ECO:0000256" key="1">
    <source>
        <dbReference type="SAM" id="MobiDB-lite"/>
    </source>
</evidence>
<feature type="compositionally biased region" description="Acidic residues" evidence="1">
    <location>
        <begin position="1"/>
        <end position="14"/>
    </location>
</feature>
<evidence type="ECO:0000313" key="2">
    <source>
        <dbReference type="Proteomes" id="UP000887577"/>
    </source>
</evidence>
<keyword evidence="2" id="KW-1185">Reference proteome</keyword>
<dbReference type="Proteomes" id="UP000887577">
    <property type="component" value="Unplaced"/>
</dbReference>
<accession>A0A914YVB6</accession>
<protein>
    <submittedName>
        <fullName evidence="3">Uncharacterized protein</fullName>
    </submittedName>
</protein>
<organism evidence="2 3">
    <name type="scientific">Panagrolaimus superbus</name>
    <dbReference type="NCBI Taxonomy" id="310955"/>
    <lineage>
        <taxon>Eukaryota</taxon>
        <taxon>Metazoa</taxon>
        <taxon>Ecdysozoa</taxon>
        <taxon>Nematoda</taxon>
        <taxon>Chromadorea</taxon>
        <taxon>Rhabditida</taxon>
        <taxon>Tylenchina</taxon>
        <taxon>Panagrolaimomorpha</taxon>
        <taxon>Panagrolaimoidea</taxon>
        <taxon>Panagrolaimidae</taxon>
        <taxon>Panagrolaimus</taxon>
    </lineage>
</organism>
<sequence>MRQVSEESESDSEEESRPNVPRKAPSQAKKQRPNNDAVVEPRRPATTNDERSNNRAQNVPIVCDSSDSESSDFEAIAHRRPIKGEFGEANICRDPQIPEKELFFHYGVKSITELRKLRQMVVPHLINDLDDFHKFRSTLSY</sequence>
<reference evidence="3" key="1">
    <citation type="submission" date="2022-11" db="UniProtKB">
        <authorList>
            <consortium name="WormBaseParasite"/>
        </authorList>
    </citation>
    <scope>IDENTIFICATION</scope>
</reference>